<dbReference type="Proteomes" id="UP000269208">
    <property type="component" value="Chromosome"/>
</dbReference>
<dbReference type="PRINTS" id="PR01306">
    <property type="entry name" value="SSPANPROTEIN"/>
</dbReference>
<accession>A0A447TWQ8</accession>
<sequence length="115" mass="12307">MESVSEVTDNATGISDDNIKALPGDNKAIAGEGVRKEGAPLARDVAPARMAAANTGKPEDKDHKKVKDVSQLPLQPTTIADLSQLTGGDEKNAFSGAIKADDDYFSHCRWRERRG</sequence>
<dbReference type="EMBL" id="LR134190">
    <property type="protein sequence ID" value="VEB55006.1"/>
    <property type="molecule type" value="Genomic_DNA"/>
</dbReference>
<protein>
    <submittedName>
        <fullName evidence="1">Antigen presentation protein SpaN</fullName>
    </submittedName>
</protein>
<evidence type="ECO:0000313" key="2">
    <source>
        <dbReference type="Proteomes" id="UP000269208"/>
    </source>
</evidence>
<gene>
    <name evidence="1" type="primary">spaN</name>
    <name evidence="1" type="ORF">NCTC6754_03588</name>
</gene>
<name>A0A447TWQ8_SALET</name>
<organism evidence="1 2">
    <name type="scientific">Salmonella enterica I</name>
    <dbReference type="NCBI Taxonomy" id="59201"/>
    <lineage>
        <taxon>Bacteria</taxon>
        <taxon>Pseudomonadati</taxon>
        <taxon>Pseudomonadota</taxon>
        <taxon>Gammaproteobacteria</taxon>
        <taxon>Enterobacterales</taxon>
        <taxon>Enterobacteriaceae</taxon>
        <taxon>Salmonella</taxon>
    </lineage>
</organism>
<dbReference type="InterPro" id="IPR003066">
    <property type="entry name" value="Invas_InvJ"/>
</dbReference>
<reference evidence="1 2" key="1">
    <citation type="submission" date="2018-12" db="EMBL/GenBank/DDBJ databases">
        <authorList>
            <consortium name="Pathogen Informatics"/>
        </authorList>
    </citation>
    <scope>NUCLEOTIDE SEQUENCE [LARGE SCALE GENOMIC DNA]</scope>
    <source>
        <strain evidence="1 2">NCTC6754</strain>
    </source>
</reference>
<dbReference type="AlphaFoldDB" id="A0A447TWQ8"/>
<evidence type="ECO:0000313" key="1">
    <source>
        <dbReference type="EMBL" id="VEB55006.1"/>
    </source>
</evidence>
<proteinExistence type="predicted"/>